<evidence type="ECO:0000256" key="2">
    <source>
        <dbReference type="SAM" id="Phobius"/>
    </source>
</evidence>
<evidence type="ECO:0000256" key="1">
    <source>
        <dbReference type="ARBA" id="ARBA00022729"/>
    </source>
</evidence>
<keyword evidence="5" id="KW-1185">Reference proteome</keyword>
<evidence type="ECO:0000259" key="3">
    <source>
        <dbReference type="Pfam" id="PF18204"/>
    </source>
</evidence>
<dbReference type="NCBIfam" id="TIGR04275">
    <property type="entry name" value="beta_prop_Msarc"/>
    <property type="match status" value="1"/>
</dbReference>
<gene>
    <name evidence="4" type="ORF">MSHOH_1072</name>
</gene>
<feature type="domain" description="PGF-CTERM archaeal protein-sorting signal" evidence="3">
    <location>
        <begin position="170"/>
        <end position="191"/>
    </location>
</feature>
<dbReference type="OrthoDB" id="134523at2157"/>
<feature type="transmembrane region" description="Helical" evidence="2">
    <location>
        <begin position="170"/>
        <end position="188"/>
    </location>
</feature>
<accession>A0A0E3WTW9</accession>
<dbReference type="Proteomes" id="UP000033101">
    <property type="component" value="Chromosome"/>
</dbReference>
<proteinExistence type="predicted"/>
<dbReference type="InterPro" id="IPR011042">
    <property type="entry name" value="6-blade_b-propeller_TolB-like"/>
</dbReference>
<sequence length="217" mass="24953">MYDLSTSTETRITTSGSAVLPAIYGDRIVYYDEREGKCNIYMYDLSTKKETKITTNETANGTHTTYGTLAIYGDRIMWLDWPSAEDLQPDGDLNFHIYMYDLSTSNGTRISISRDFIYYLAVYDNRIVWSSDNRTSDNNSTVDIYMCTVSGEDMGSNDEQQSQIEKNKSMPGFEVVSGIVCLFGVFLYRRKQDKVNYRQAARLLSLTKKDFKFLRTK</sequence>
<dbReference type="PANTHER" id="PTHR36842:SF1">
    <property type="entry name" value="PROTEIN TOLB"/>
    <property type="match status" value="1"/>
</dbReference>
<dbReference type="AlphaFoldDB" id="A0A0E3WTW9"/>
<reference evidence="4 5" key="1">
    <citation type="submission" date="2014-07" db="EMBL/GenBank/DDBJ databases">
        <title>Methanogenic archaea and the global carbon cycle.</title>
        <authorList>
            <person name="Henriksen J.R."/>
            <person name="Luke J."/>
            <person name="Reinhart S."/>
            <person name="Benedict M.N."/>
            <person name="Youngblut N.D."/>
            <person name="Metcalf M.E."/>
            <person name="Whitaker R.J."/>
            <person name="Metcalf W.W."/>
        </authorList>
    </citation>
    <scope>NUCLEOTIDE SEQUENCE [LARGE SCALE GENOMIC DNA]</scope>
    <source>
        <strain evidence="4 5">HB-1</strain>
    </source>
</reference>
<keyword evidence="1" id="KW-0732">Signal</keyword>
<protein>
    <submittedName>
        <fullName evidence="4">Cell surface protein</fullName>
    </submittedName>
</protein>
<dbReference type="InterPro" id="IPR026371">
    <property type="entry name" value="PGF_CTERM"/>
</dbReference>
<dbReference type="EMBL" id="CP009516">
    <property type="protein sequence ID" value="AKB77555.1"/>
    <property type="molecule type" value="Genomic_DNA"/>
</dbReference>
<keyword evidence="2" id="KW-0812">Transmembrane</keyword>
<keyword evidence="2" id="KW-0472">Membrane</keyword>
<dbReference type="RefSeq" id="WP_048138029.1">
    <property type="nucleotide sequence ID" value="NZ_CP009516.1"/>
</dbReference>
<dbReference type="HOGENOM" id="CLU_1269935_0_0_2"/>
<dbReference type="STRING" id="1434110.MSHOH_1072"/>
<dbReference type="SUPFAM" id="SSF69304">
    <property type="entry name" value="Tricorn protease N-terminal domain"/>
    <property type="match status" value="1"/>
</dbReference>
<keyword evidence="2" id="KW-1133">Transmembrane helix</keyword>
<evidence type="ECO:0000313" key="4">
    <source>
        <dbReference type="EMBL" id="AKB77555.1"/>
    </source>
</evidence>
<dbReference type="PANTHER" id="PTHR36842">
    <property type="entry name" value="PROTEIN TOLB HOMOLOG"/>
    <property type="match status" value="1"/>
</dbReference>
<name>A0A0E3WTW9_9EURY</name>
<organism evidence="4 5">
    <name type="scientific">Methanosarcina horonobensis HB-1 = JCM 15518</name>
    <dbReference type="NCBI Taxonomy" id="1434110"/>
    <lineage>
        <taxon>Archaea</taxon>
        <taxon>Methanobacteriati</taxon>
        <taxon>Methanobacteriota</taxon>
        <taxon>Stenosarchaea group</taxon>
        <taxon>Methanomicrobia</taxon>
        <taxon>Methanosarcinales</taxon>
        <taxon>Methanosarcinaceae</taxon>
        <taxon>Methanosarcina</taxon>
    </lineage>
</organism>
<dbReference type="InterPro" id="IPR027618">
    <property type="entry name" value="Beta_prop_Msarc"/>
</dbReference>
<dbReference type="Gene3D" id="2.120.10.30">
    <property type="entry name" value="TolB, C-terminal domain"/>
    <property type="match status" value="1"/>
</dbReference>
<evidence type="ECO:0000313" key="5">
    <source>
        <dbReference type="Proteomes" id="UP000033101"/>
    </source>
</evidence>
<dbReference type="KEGG" id="mhor:MSHOH_1072"/>
<dbReference type="GeneID" id="24830235"/>
<dbReference type="PATRIC" id="fig|1434110.4.peg.1332"/>
<dbReference type="Pfam" id="PF18204">
    <property type="entry name" value="PGF-CTERM"/>
    <property type="match status" value="1"/>
</dbReference>